<name>A0AAD9HZB1_9PEZI</name>
<accession>A0AAD9HZB1</accession>
<dbReference type="Gene3D" id="3.80.10.10">
    <property type="entry name" value="Ribonuclease Inhibitor"/>
    <property type="match status" value="1"/>
</dbReference>
<dbReference type="InterPro" id="IPR032675">
    <property type="entry name" value="LRR_dom_sf"/>
</dbReference>
<comment type="caution">
    <text evidence="2">The sequence shown here is derived from an EMBL/GenBank/DDBJ whole genome shotgun (WGS) entry which is preliminary data.</text>
</comment>
<evidence type="ECO:0000256" key="1">
    <source>
        <dbReference type="SAM" id="MobiDB-lite"/>
    </source>
</evidence>
<organism evidence="2 3">
    <name type="scientific">Phyllachora maydis</name>
    <dbReference type="NCBI Taxonomy" id="1825666"/>
    <lineage>
        <taxon>Eukaryota</taxon>
        <taxon>Fungi</taxon>
        <taxon>Dikarya</taxon>
        <taxon>Ascomycota</taxon>
        <taxon>Pezizomycotina</taxon>
        <taxon>Sordariomycetes</taxon>
        <taxon>Sordariomycetidae</taxon>
        <taxon>Phyllachorales</taxon>
        <taxon>Phyllachoraceae</taxon>
        <taxon>Phyllachora</taxon>
    </lineage>
</organism>
<dbReference type="SUPFAM" id="SSF52047">
    <property type="entry name" value="RNI-like"/>
    <property type="match status" value="1"/>
</dbReference>
<feature type="region of interest" description="Disordered" evidence="1">
    <location>
        <begin position="430"/>
        <end position="457"/>
    </location>
</feature>
<dbReference type="AlphaFoldDB" id="A0AAD9HZB1"/>
<dbReference type="Proteomes" id="UP001217918">
    <property type="component" value="Unassembled WGS sequence"/>
</dbReference>
<dbReference type="EMBL" id="JAQQPM010000002">
    <property type="protein sequence ID" value="KAK2068333.1"/>
    <property type="molecule type" value="Genomic_DNA"/>
</dbReference>
<reference evidence="2" key="1">
    <citation type="journal article" date="2023" name="Mol. Plant Microbe Interact.">
        <title>Elucidating the Obligate Nature and Biological Capacity of an Invasive Fungal Corn Pathogen.</title>
        <authorList>
            <person name="MacCready J.S."/>
            <person name="Roggenkamp E.M."/>
            <person name="Gdanetz K."/>
            <person name="Chilvers M.I."/>
        </authorList>
    </citation>
    <scope>NUCLEOTIDE SEQUENCE</scope>
    <source>
        <strain evidence="2">PM02</strain>
    </source>
</reference>
<evidence type="ECO:0008006" key="4">
    <source>
        <dbReference type="Google" id="ProtNLM"/>
    </source>
</evidence>
<proteinExistence type="predicted"/>
<evidence type="ECO:0000313" key="3">
    <source>
        <dbReference type="Proteomes" id="UP001217918"/>
    </source>
</evidence>
<evidence type="ECO:0000313" key="2">
    <source>
        <dbReference type="EMBL" id="KAK2068333.1"/>
    </source>
</evidence>
<sequence length="487" mass="54006">MLCRDQVGTVHGRDSGAVMHHQNQNHSLDRLSALPDDILAQIFELVGRFSRRQLVNVSRLNQRAHAIVDRILYKDIILFGAPQHHVVFAESLRRRPRRASLITTVALVFAPPSPPSPPPLSPTSLSPVGAGDAVPAHVHMTVSPALSAMSNLQTLTVDVPDTLLHSIGSLFNGPFDLPSLTRCSLNYRTADKKACRFWDLRENIHVFASPTIETLTVRGARLDHRGFGEFMERPHQTPLRTLHFVDCDLSDDGLTDLLAFPTALEEFVLVAHDCDPDDGSEVELEETADNIGYYVSALDAQRHALRHVTLDLPAPQVTGRRALRMRDYARLETLRLGWDYHLFGRTGKKPRMHSVAFPPKIRTVEFLNELGTDEQVTELLEAAIMIRDVLARDWERLIVPEGDEQVLGLIKRACREVGLGLTIIGQGDLEGDADSRDEELEAENRNPGGATETNREGGLTIKDQILLDGGHPEALHLDRHVLGSAVA</sequence>
<gene>
    <name evidence="2" type="ORF">P8C59_002975</name>
</gene>
<keyword evidence="3" id="KW-1185">Reference proteome</keyword>
<feature type="compositionally biased region" description="Acidic residues" evidence="1">
    <location>
        <begin position="430"/>
        <end position="441"/>
    </location>
</feature>
<protein>
    <recommendedName>
        <fullName evidence="4">F-box domain-containing protein</fullName>
    </recommendedName>
</protein>